<keyword evidence="5" id="KW-0449">Lipoprotein</keyword>
<dbReference type="HOGENOM" id="CLU_1409230_0_0_1"/>
<dbReference type="GO" id="GO:0045121">
    <property type="term" value="C:membrane raft"/>
    <property type="evidence" value="ECO:0007669"/>
    <property type="project" value="InterPro"/>
</dbReference>
<dbReference type="GO" id="GO:0071986">
    <property type="term" value="C:Ragulator complex"/>
    <property type="evidence" value="ECO:0007669"/>
    <property type="project" value="InterPro"/>
</dbReference>
<keyword evidence="4" id="KW-0564">Palmitate</keyword>
<evidence type="ECO:0000256" key="2">
    <source>
        <dbReference type="ARBA" id="ARBA00022707"/>
    </source>
</evidence>
<feature type="compositionally biased region" description="Low complexity" evidence="6">
    <location>
        <begin position="127"/>
        <end position="158"/>
    </location>
</feature>
<accession>B8LYN6</accession>
<feature type="compositionally biased region" description="Polar residues" evidence="6">
    <location>
        <begin position="84"/>
        <end position="115"/>
    </location>
</feature>
<dbReference type="SMART" id="SM01262">
    <property type="entry name" value="LAMTOR"/>
    <property type="match status" value="1"/>
</dbReference>
<dbReference type="OMA" id="GYGALNH"/>
<comment type="subcellular location">
    <subcellularLocation>
        <location evidence="1">Endomembrane system</location>
    </subcellularLocation>
</comment>
<dbReference type="GeneID" id="8108604"/>
<evidence type="ECO:0000256" key="4">
    <source>
        <dbReference type="ARBA" id="ARBA00023139"/>
    </source>
</evidence>
<sequence>MGACQSCLGLGRREAHESEHARLIDDDLYPGGYGYGSINNANQQQSDPEDMKREREALEAICQRASDTVIDIWALQSQPNFQPRATLPSIDSQGSSRVASNEIRTPTPDGSNTDINNDDEEIRQEATTIGTIRSTTSIKPATASSSNINNNQHQQQQQKHLSTAPNNWGEVVISPRRKKRNNKLGSVNGAAGGGDIFDVLQV</sequence>
<proteinExistence type="predicted"/>
<dbReference type="AlphaFoldDB" id="B8LYN6"/>
<feature type="region of interest" description="Disordered" evidence="6">
    <location>
        <begin position="84"/>
        <end position="167"/>
    </location>
</feature>
<evidence type="ECO:0000256" key="5">
    <source>
        <dbReference type="ARBA" id="ARBA00023288"/>
    </source>
</evidence>
<dbReference type="Proteomes" id="UP000001745">
    <property type="component" value="Unassembled WGS sequence"/>
</dbReference>
<evidence type="ECO:0000256" key="6">
    <source>
        <dbReference type="SAM" id="MobiDB-lite"/>
    </source>
</evidence>
<dbReference type="PhylomeDB" id="B8LYN6"/>
<dbReference type="RefSeq" id="XP_002340781.1">
    <property type="nucleotide sequence ID" value="XM_002340740.1"/>
</dbReference>
<dbReference type="EMBL" id="EQ962652">
    <property type="protein sequence ID" value="EED23394.1"/>
    <property type="molecule type" value="Genomic_DNA"/>
</dbReference>
<keyword evidence="2" id="KW-0519">Myristate</keyword>
<dbReference type="InParanoid" id="B8LYN6"/>
<dbReference type="GO" id="GO:0032008">
    <property type="term" value="P:positive regulation of TOR signaling"/>
    <property type="evidence" value="ECO:0007669"/>
    <property type="project" value="InterPro"/>
</dbReference>
<evidence type="ECO:0000313" key="8">
    <source>
        <dbReference type="Proteomes" id="UP000001745"/>
    </source>
</evidence>
<dbReference type="Pfam" id="PF15454">
    <property type="entry name" value="LAMTOR"/>
    <property type="match status" value="1"/>
</dbReference>
<gene>
    <name evidence="7" type="ORF">TSTA_068210</name>
</gene>
<dbReference type="VEuPathDB" id="FungiDB:TSTA_068210"/>
<keyword evidence="3" id="KW-0472">Membrane</keyword>
<keyword evidence="8" id="KW-1185">Reference proteome</keyword>
<evidence type="ECO:0000256" key="3">
    <source>
        <dbReference type="ARBA" id="ARBA00023136"/>
    </source>
</evidence>
<dbReference type="OrthoDB" id="5299893at2759"/>
<dbReference type="GO" id="GO:0031902">
    <property type="term" value="C:late endosome membrane"/>
    <property type="evidence" value="ECO:0007669"/>
    <property type="project" value="InterPro"/>
</dbReference>
<dbReference type="GO" id="GO:0001919">
    <property type="term" value="P:regulation of receptor recycling"/>
    <property type="evidence" value="ECO:0007669"/>
    <property type="project" value="InterPro"/>
</dbReference>
<dbReference type="GO" id="GO:0071230">
    <property type="term" value="P:cellular response to amino acid stimulus"/>
    <property type="evidence" value="ECO:0007669"/>
    <property type="project" value="InterPro"/>
</dbReference>
<organism evidence="7 8">
    <name type="scientific">Talaromyces stipitatus (strain ATCC 10500 / CBS 375.48 / QM 6759 / NRRL 1006)</name>
    <name type="common">Penicillium stipitatum</name>
    <dbReference type="NCBI Taxonomy" id="441959"/>
    <lineage>
        <taxon>Eukaryota</taxon>
        <taxon>Fungi</taxon>
        <taxon>Dikarya</taxon>
        <taxon>Ascomycota</taxon>
        <taxon>Pezizomycotina</taxon>
        <taxon>Eurotiomycetes</taxon>
        <taxon>Eurotiomycetidae</taxon>
        <taxon>Eurotiales</taxon>
        <taxon>Trichocomaceae</taxon>
        <taxon>Talaromyces</taxon>
        <taxon>Talaromyces sect. Talaromyces</taxon>
    </lineage>
</organism>
<evidence type="ECO:0000256" key="1">
    <source>
        <dbReference type="ARBA" id="ARBA00004308"/>
    </source>
</evidence>
<name>B8LYN6_TALSN</name>
<dbReference type="GO" id="GO:0043410">
    <property type="term" value="P:positive regulation of MAPK cascade"/>
    <property type="evidence" value="ECO:0007669"/>
    <property type="project" value="InterPro"/>
</dbReference>
<dbReference type="eggNOG" id="ENOG502SGDI">
    <property type="taxonomic scope" value="Eukaryota"/>
</dbReference>
<dbReference type="GO" id="GO:0016197">
    <property type="term" value="P:endosomal transport"/>
    <property type="evidence" value="ECO:0007669"/>
    <property type="project" value="InterPro"/>
</dbReference>
<evidence type="ECO:0000313" key="7">
    <source>
        <dbReference type="EMBL" id="EED23394.1"/>
    </source>
</evidence>
<protein>
    <submittedName>
        <fullName evidence="7">Uncharacterized protein</fullName>
    </submittedName>
</protein>
<dbReference type="InterPro" id="IPR028209">
    <property type="entry name" value="LAMTOR1/MEH1"/>
</dbReference>
<reference evidence="8" key="1">
    <citation type="journal article" date="2015" name="Genome Announc.">
        <title>Genome sequence of the AIDS-associated pathogen Penicillium marneffei (ATCC18224) and its near taxonomic relative Talaromyces stipitatus (ATCC10500).</title>
        <authorList>
            <person name="Nierman W.C."/>
            <person name="Fedorova-Abrams N.D."/>
            <person name="Andrianopoulos A."/>
        </authorList>
    </citation>
    <scope>NUCLEOTIDE SEQUENCE [LARGE SCALE GENOMIC DNA]</scope>
    <source>
        <strain evidence="8">ATCC 10500 / CBS 375.48 / QM 6759 / NRRL 1006</strain>
    </source>
</reference>